<evidence type="ECO:0000256" key="3">
    <source>
        <dbReference type="ARBA" id="ARBA00022840"/>
    </source>
</evidence>
<dbReference type="InterPro" id="IPR051120">
    <property type="entry name" value="ABC_AA/LPS_Transport"/>
</dbReference>
<evidence type="ECO:0000259" key="5">
    <source>
        <dbReference type="PROSITE" id="PS50893"/>
    </source>
</evidence>
<keyword evidence="3 6" id="KW-0067">ATP-binding</keyword>
<dbReference type="InterPro" id="IPR003593">
    <property type="entry name" value="AAA+_ATPase"/>
</dbReference>
<evidence type="ECO:0000256" key="1">
    <source>
        <dbReference type="ARBA" id="ARBA00022448"/>
    </source>
</evidence>
<dbReference type="Proteomes" id="UP000682843">
    <property type="component" value="Chromosome"/>
</dbReference>
<evidence type="ECO:0000256" key="2">
    <source>
        <dbReference type="ARBA" id="ARBA00022741"/>
    </source>
</evidence>
<gene>
    <name evidence="6" type="ORF">RPMA_13415</name>
</gene>
<keyword evidence="1" id="KW-0813">Transport</keyword>
<feature type="domain" description="ABC transporter" evidence="5">
    <location>
        <begin position="10"/>
        <end position="251"/>
    </location>
</feature>
<dbReference type="SUPFAM" id="SSF52540">
    <property type="entry name" value="P-loop containing nucleoside triphosphate hydrolases"/>
    <property type="match status" value="1"/>
</dbReference>
<sequence>MSAAANTVLLEARGLDIRFGGVVAADGIDLDVYGGENLAIIGPNGAGKTTFLNICTGYLRPKAGSVRFENKEITAHPPREITRLGIARAFQIPQLFTEQTVLENMLLAAASRERRWNPFRPLDRIAERDEMIALLELVDCADHRNKHAGELPEGHRKLIDIAIALALKPKLLLMDEPTSGVASADKFGVMEILVAALAKAKVASVFVEHDMDMVQRYANRVAVWSTGKIQRVGPPGEVLNDADVIRTVIGG</sequence>
<dbReference type="InterPro" id="IPR003439">
    <property type="entry name" value="ABC_transporter-like_ATP-bd"/>
</dbReference>
<evidence type="ECO:0000256" key="4">
    <source>
        <dbReference type="ARBA" id="ARBA00024722"/>
    </source>
</evidence>
<dbReference type="PANTHER" id="PTHR45772:SF7">
    <property type="entry name" value="AMINO ACID ABC TRANSPORTER ATP-BINDING PROTEIN"/>
    <property type="match status" value="1"/>
</dbReference>
<keyword evidence="7" id="KW-1185">Reference proteome</keyword>
<proteinExistence type="predicted"/>
<name>A0ABX8A8Z6_9BRAD</name>
<dbReference type="Gene3D" id="3.40.50.300">
    <property type="entry name" value="P-loop containing nucleotide triphosphate hydrolases"/>
    <property type="match status" value="1"/>
</dbReference>
<dbReference type="InterPro" id="IPR027417">
    <property type="entry name" value="P-loop_NTPase"/>
</dbReference>
<protein>
    <submittedName>
        <fullName evidence="6">ATP-binding cassette domain-containing protein</fullName>
    </submittedName>
</protein>
<evidence type="ECO:0000313" key="7">
    <source>
        <dbReference type="Proteomes" id="UP000682843"/>
    </source>
</evidence>
<dbReference type="RefSeq" id="WP_211913275.1">
    <property type="nucleotide sequence ID" value="NZ_CP036498.1"/>
</dbReference>
<dbReference type="SMART" id="SM00382">
    <property type="entry name" value="AAA"/>
    <property type="match status" value="1"/>
</dbReference>
<accession>A0ABX8A8Z6</accession>
<dbReference type="GO" id="GO:0005524">
    <property type="term" value="F:ATP binding"/>
    <property type="evidence" value="ECO:0007669"/>
    <property type="project" value="UniProtKB-KW"/>
</dbReference>
<comment type="function">
    <text evidence="4">Involved in beta-(1--&gt;2)glucan export. Transmembrane domains (TMD) form a pore in the inner membrane and the ATP-binding domain (NBD) is responsible for energy generation.</text>
</comment>
<dbReference type="Pfam" id="PF00005">
    <property type="entry name" value="ABC_tran"/>
    <property type="match status" value="1"/>
</dbReference>
<dbReference type="EMBL" id="CP036498">
    <property type="protein sequence ID" value="QUS39727.1"/>
    <property type="molecule type" value="Genomic_DNA"/>
</dbReference>
<reference evidence="6 7" key="1">
    <citation type="submission" date="2019-02" db="EMBL/GenBank/DDBJ databases">
        <title>Emended description of the genus Rhodopseudomonas and description of Rhodopseudomonas albus sp. nov., a non-phototrophic, heavy-metal-tolerant bacterium isolated from garden soil.</title>
        <authorList>
            <person name="Bao Z."/>
            <person name="Cao W.W."/>
            <person name="Sato Y."/>
            <person name="Nishizawa T."/>
            <person name="Zhao J."/>
            <person name="Guo Y."/>
            <person name="Ohta H."/>
        </authorList>
    </citation>
    <scope>NUCLEOTIDE SEQUENCE [LARGE SCALE GENOMIC DNA]</scope>
    <source>
        <strain evidence="6 7">SK50-23</strain>
    </source>
</reference>
<organism evidence="6 7">
    <name type="scientific">Tardiphaga alba</name>
    <dbReference type="NCBI Taxonomy" id="340268"/>
    <lineage>
        <taxon>Bacteria</taxon>
        <taxon>Pseudomonadati</taxon>
        <taxon>Pseudomonadota</taxon>
        <taxon>Alphaproteobacteria</taxon>
        <taxon>Hyphomicrobiales</taxon>
        <taxon>Nitrobacteraceae</taxon>
        <taxon>Tardiphaga</taxon>
    </lineage>
</organism>
<keyword evidence="2" id="KW-0547">Nucleotide-binding</keyword>
<dbReference type="PANTHER" id="PTHR45772">
    <property type="entry name" value="CONSERVED COMPONENT OF ABC TRANSPORTER FOR NATURAL AMINO ACIDS-RELATED"/>
    <property type="match status" value="1"/>
</dbReference>
<dbReference type="PROSITE" id="PS50893">
    <property type="entry name" value="ABC_TRANSPORTER_2"/>
    <property type="match status" value="1"/>
</dbReference>
<evidence type="ECO:0000313" key="6">
    <source>
        <dbReference type="EMBL" id="QUS39727.1"/>
    </source>
</evidence>